<dbReference type="AlphaFoldDB" id="A0A699V9G5"/>
<comment type="subcellular location">
    <subcellularLocation>
        <location evidence="1">Cell membrane</location>
        <topology evidence="1">Lipid-anchor</topology>
    </subcellularLocation>
    <subcellularLocation>
        <location evidence="1">Membrane</location>
        <location evidence="1">Caveola</location>
    </subcellularLocation>
</comment>
<name>A0A699V9G5_TANCI</name>
<protein>
    <recommendedName>
        <fullName evidence="1">Flotillin-like</fullName>
    </recommendedName>
</protein>
<feature type="non-terminal residue" evidence="2">
    <location>
        <position position="1"/>
    </location>
</feature>
<organism evidence="2">
    <name type="scientific">Tanacetum cinerariifolium</name>
    <name type="common">Dalmatian daisy</name>
    <name type="synonym">Chrysanthemum cinerariifolium</name>
    <dbReference type="NCBI Taxonomy" id="118510"/>
    <lineage>
        <taxon>Eukaryota</taxon>
        <taxon>Viridiplantae</taxon>
        <taxon>Streptophyta</taxon>
        <taxon>Embryophyta</taxon>
        <taxon>Tracheophyta</taxon>
        <taxon>Spermatophyta</taxon>
        <taxon>Magnoliopsida</taxon>
        <taxon>eudicotyledons</taxon>
        <taxon>Gunneridae</taxon>
        <taxon>Pentapetalae</taxon>
        <taxon>asterids</taxon>
        <taxon>campanulids</taxon>
        <taxon>Asterales</taxon>
        <taxon>Asteraceae</taxon>
        <taxon>Asteroideae</taxon>
        <taxon>Anthemideae</taxon>
        <taxon>Anthemidinae</taxon>
        <taxon>Tanacetum</taxon>
    </lineage>
</organism>
<evidence type="ECO:0000256" key="1">
    <source>
        <dbReference type="RuleBase" id="RU366054"/>
    </source>
</evidence>
<dbReference type="PANTHER" id="PTHR13806">
    <property type="entry name" value="FLOTILLIN-RELATED"/>
    <property type="match status" value="1"/>
</dbReference>
<sequence>KKEDIKVKTEVKVFENKHEAKVEKANADLAMKKAKWAQNLQMGDVKAKKVVALREAELQKGVEVMNALTQTEKLKAKFLTKASIE</sequence>
<dbReference type="PANTHER" id="PTHR13806:SF31">
    <property type="entry name" value="FLOTILLIN-LIKE PROTEIN 1-RELATED"/>
    <property type="match status" value="1"/>
</dbReference>
<dbReference type="InterPro" id="IPR027705">
    <property type="entry name" value="Flotillin_fam"/>
</dbReference>
<comment type="caution">
    <text evidence="2">The sequence shown here is derived from an EMBL/GenBank/DDBJ whole genome shotgun (WGS) entry which is preliminary data.</text>
</comment>
<comment type="similarity">
    <text evidence="1">Belongs to the band 7/mec-2 family. Flotillin subfamily.</text>
</comment>
<dbReference type="GO" id="GO:0005901">
    <property type="term" value="C:caveola"/>
    <property type="evidence" value="ECO:0007669"/>
    <property type="project" value="UniProtKB-SubCell"/>
</dbReference>
<keyword evidence="1" id="KW-1003">Cell membrane</keyword>
<gene>
    <name evidence="2" type="ORF">Tci_901935</name>
</gene>
<evidence type="ECO:0000313" key="2">
    <source>
        <dbReference type="EMBL" id="GFD29966.1"/>
    </source>
</evidence>
<dbReference type="EMBL" id="BKCJ011399600">
    <property type="protein sequence ID" value="GFD29966.1"/>
    <property type="molecule type" value="Genomic_DNA"/>
</dbReference>
<reference evidence="2" key="1">
    <citation type="journal article" date="2019" name="Sci. Rep.">
        <title>Draft genome of Tanacetum cinerariifolium, the natural source of mosquito coil.</title>
        <authorList>
            <person name="Yamashiro T."/>
            <person name="Shiraishi A."/>
            <person name="Satake H."/>
            <person name="Nakayama K."/>
        </authorList>
    </citation>
    <scope>NUCLEOTIDE SEQUENCE</scope>
</reference>
<accession>A0A699V9G5</accession>
<keyword evidence="1" id="KW-0472">Membrane</keyword>
<proteinExistence type="inferred from homology"/>